<keyword evidence="2" id="KW-1185">Reference proteome</keyword>
<dbReference type="PATRIC" id="fig|447.4.peg.774"/>
<evidence type="ECO:0000313" key="2">
    <source>
        <dbReference type="Proteomes" id="UP000054695"/>
    </source>
</evidence>
<name>A0A0W0RXV9_LEGBO</name>
<comment type="caution">
    <text evidence="1">The sequence shown here is derived from an EMBL/GenBank/DDBJ whole genome shotgun (WGS) entry which is preliminary data.</text>
</comment>
<dbReference type="STRING" id="447.Lboz_0722"/>
<gene>
    <name evidence="1" type="ORF">Lboz_0722</name>
</gene>
<dbReference type="RefSeq" id="WP_058458416.1">
    <property type="nucleotide sequence ID" value="NZ_CAAAIY010000032.1"/>
</dbReference>
<dbReference type="OrthoDB" id="5647436at2"/>
<sequence>MSKKTLSQMEEVLTDRIEKAKIKLDQLQQKHKLEIGSLAYKHNLHHYDLNRLDLIFAKIAKELNYVNS</sequence>
<accession>A0A0W0RXV9</accession>
<reference evidence="1 2" key="1">
    <citation type="submission" date="2015-11" db="EMBL/GenBank/DDBJ databases">
        <title>Genomic analysis of 38 Legionella species identifies large and diverse effector repertoires.</title>
        <authorList>
            <person name="Burstein D."/>
            <person name="Amaro F."/>
            <person name="Zusman T."/>
            <person name="Lifshitz Z."/>
            <person name="Cohen O."/>
            <person name="Gilbert J.A."/>
            <person name="Pupko T."/>
            <person name="Shuman H.A."/>
            <person name="Segal G."/>
        </authorList>
    </citation>
    <scope>NUCLEOTIDE SEQUENCE [LARGE SCALE GENOMIC DNA]</scope>
    <source>
        <strain evidence="1 2">WIGA</strain>
    </source>
</reference>
<protein>
    <submittedName>
        <fullName evidence="1">Uncharacterized protein</fullName>
    </submittedName>
</protein>
<evidence type="ECO:0000313" key="1">
    <source>
        <dbReference type="EMBL" id="KTC75894.1"/>
    </source>
</evidence>
<dbReference type="Proteomes" id="UP000054695">
    <property type="component" value="Unassembled WGS sequence"/>
</dbReference>
<proteinExistence type="predicted"/>
<dbReference type="AlphaFoldDB" id="A0A0W0RXV9"/>
<dbReference type="EMBL" id="LNXU01000007">
    <property type="protein sequence ID" value="KTC75894.1"/>
    <property type="molecule type" value="Genomic_DNA"/>
</dbReference>
<organism evidence="1 2">
    <name type="scientific">Legionella bozemanae</name>
    <name type="common">Fluoribacter bozemanae</name>
    <dbReference type="NCBI Taxonomy" id="447"/>
    <lineage>
        <taxon>Bacteria</taxon>
        <taxon>Pseudomonadati</taxon>
        <taxon>Pseudomonadota</taxon>
        <taxon>Gammaproteobacteria</taxon>
        <taxon>Legionellales</taxon>
        <taxon>Legionellaceae</taxon>
        <taxon>Legionella</taxon>
    </lineage>
</organism>